<feature type="transmembrane region" description="Helical" evidence="4">
    <location>
        <begin position="35"/>
        <end position="55"/>
    </location>
</feature>
<reference evidence="5" key="3">
    <citation type="journal article" date="2017" name="Nature">
        <title>Genome sequence of the progenitor of the wheat D genome Aegilops tauschii.</title>
        <authorList>
            <person name="Luo M.C."/>
            <person name="Gu Y.Q."/>
            <person name="Puiu D."/>
            <person name="Wang H."/>
            <person name="Twardziok S.O."/>
            <person name="Deal K.R."/>
            <person name="Huo N."/>
            <person name="Zhu T."/>
            <person name="Wang L."/>
            <person name="Wang Y."/>
            <person name="McGuire P.E."/>
            <person name="Liu S."/>
            <person name="Long H."/>
            <person name="Ramasamy R.K."/>
            <person name="Rodriguez J.C."/>
            <person name="Van S.L."/>
            <person name="Yuan L."/>
            <person name="Wang Z."/>
            <person name="Xia Z."/>
            <person name="Xiao L."/>
            <person name="Anderson O.D."/>
            <person name="Ouyang S."/>
            <person name="Liang Y."/>
            <person name="Zimin A.V."/>
            <person name="Pertea G."/>
            <person name="Qi P."/>
            <person name="Bennetzen J.L."/>
            <person name="Dai X."/>
            <person name="Dawson M.W."/>
            <person name="Muller H.G."/>
            <person name="Kugler K."/>
            <person name="Rivarola-Duarte L."/>
            <person name="Spannagl M."/>
            <person name="Mayer K.F.X."/>
            <person name="Lu F.H."/>
            <person name="Bevan M.W."/>
            <person name="Leroy P."/>
            <person name="Li P."/>
            <person name="You F.M."/>
            <person name="Sun Q."/>
            <person name="Liu Z."/>
            <person name="Lyons E."/>
            <person name="Wicker T."/>
            <person name="Salzberg S.L."/>
            <person name="Devos K.M."/>
            <person name="Dvorak J."/>
        </authorList>
    </citation>
    <scope>NUCLEOTIDE SEQUENCE [LARGE SCALE GENOMIC DNA]</scope>
    <source>
        <strain evidence="5">cv. AL8/78</strain>
    </source>
</reference>
<reference evidence="6" key="2">
    <citation type="journal article" date="2017" name="Nat. Plants">
        <title>The Aegilops tauschii genome reveals multiple impacts of transposons.</title>
        <authorList>
            <person name="Zhao G."/>
            <person name="Zou C."/>
            <person name="Li K."/>
            <person name="Wang K."/>
            <person name="Li T."/>
            <person name="Gao L."/>
            <person name="Zhang X."/>
            <person name="Wang H."/>
            <person name="Yang Z."/>
            <person name="Liu X."/>
            <person name="Jiang W."/>
            <person name="Mao L."/>
            <person name="Kong X."/>
            <person name="Jiao Y."/>
            <person name="Jia J."/>
        </authorList>
    </citation>
    <scope>NUCLEOTIDE SEQUENCE [LARGE SCALE GENOMIC DNA]</scope>
    <source>
        <strain evidence="6">cv. AL8/78</strain>
    </source>
</reference>
<dbReference type="PANTHER" id="PTHR16254">
    <property type="entry name" value="POTASSIUM/PROTON ANTIPORTER-RELATED"/>
    <property type="match status" value="1"/>
</dbReference>
<dbReference type="Proteomes" id="UP000015105">
    <property type="component" value="Chromosome 7D"/>
</dbReference>
<keyword evidence="2" id="KW-0050">Antiport</keyword>
<accession>A0A453SDV8</accession>
<keyword evidence="4" id="KW-0812">Transmembrane</keyword>
<evidence type="ECO:0000256" key="1">
    <source>
        <dbReference type="ARBA" id="ARBA00022448"/>
    </source>
</evidence>
<keyword evidence="4" id="KW-0472">Membrane</keyword>
<keyword evidence="1" id="KW-0813">Transport</keyword>
<dbReference type="AlphaFoldDB" id="A0A453SDV8"/>
<keyword evidence="4" id="KW-1133">Transmembrane helix</keyword>
<reference evidence="5" key="5">
    <citation type="journal article" date="2021" name="G3 (Bethesda)">
        <title>Aegilops tauschii genome assembly Aet v5.0 features greater sequence contiguity and improved annotation.</title>
        <authorList>
            <person name="Wang L."/>
            <person name="Zhu T."/>
            <person name="Rodriguez J.C."/>
            <person name="Deal K.R."/>
            <person name="Dubcovsky J."/>
            <person name="McGuire P.E."/>
            <person name="Lux T."/>
            <person name="Spannagl M."/>
            <person name="Mayer K.F.X."/>
            <person name="Baldrich P."/>
            <person name="Meyers B.C."/>
            <person name="Huo N."/>
            <person name="Gu Y.Q."/>
            <person name="Zhou H."/>
            <person name="Devos K.M."/>
            <person name="Bennetzen J.L."/>
            <person name="Unver T."/>
            <person name="Budak H."/>
            <person name="Gulick P.J."/>
            <person name="Galiba G."/>
            <person name="Kalapos B."/>
            <person name="Nelson D.R."/>
            <person name="Li P."/>
            <person name="You F.M."/>
            <person name="Luo M.C."/>
            <person name="Dvorak J."/>
        </authorList>
    </citation>
    <scope>NUCLEOTIDE SEQUENCE [LARGE SCALE GENOMIC DNA]</scope>
    <source>
        <strain evidence="5">cv. AL8/78</strain>
    </source>
</reference>
<organism evidence="5 6">
    <name type="scientific">Aegilops tauschii subsp. strangulata</name>
    <name type="common">Goatgrass</name>
    <dbReference type="NCBI Taxonomy" id="200361"/>
    <lineage>
        <taxon>Eukaryota</taxon>
        <taxon>Viridiplantae</taxon>
        <taxon>Streptophyta</taxon>
        <taxon>Embryophyta</taxon>
        <taxon>Tracheophyta</taxon>
        <taxon>Spermatophyta</taxon>
        <taxon>Magnoliopsida</taxon>
        <taxon>Liliopsida</taxon>
        <taxon>Poales</taxon>
        <taxon>Poaceae</taxon>
        <taxon>BOP clade</taxon>
        <taxon>Pooideae</taxon>
        <taxon>Triticodae</taxon>
        <taxon>Triticeae</taxon>
        <taxon>Triticinae</taxon>
        <taxon>Aegilops</taxon>
    </lineage>
</organism>
<dbReference type="PANTHER" id="PTHR16254:SF14">
    <property type="entry name" value="TRANSMEMBRANE AND COILED-COIL DOMAIN-CONTAINING PROTEIN 3"/>
    <property type="match status" value="1"/>
</dbReference>
<name>A0A453SDV8_AEGTS</name>
<sequence>MAVPVLSCLVTARPLLLNLDPSVLSFDSYAFLQGKLYLLLLGTTALSLVTTPLLFKMIPAVVHLGVLLRWFSVDSNQVEVGPKR</sequence>
<proteinExistence type="predicted"/>
<keyword evidence="3" id="KW-0406">Ion transport</keyword>
<evidence type="ECO:0000256" key="4">
    <source>
        <dbReference type="SAM" id="Phobius"/>
    </source>
</evidence>
<dbReference type="Gramene" id="AET7Gv20904900.4">
    <property type="protein sequence ID" value="AET7Gv20904900.4"/>
    <property type="gene ID" value="AET7Gv20904900"/>
</dbReference>
<evidence type="ECO:0000313" key="6">
    <source>
        <dbReference type="Proteomes" id="UP000015105"/>
    </source>
</evidence>
<dbReference type="GO" id="GO:0015386">
    <property type="term" value="F:potassium:proton antiporter activity"/>
    <property type="evidence" value="ECO:0007669"/>
    <property type="project" value="InterPro"/>
</dbReference>
<reference evidence="6" key="1">
    <citation type="journal article" date="2014" name="Science">
        <title>Ancient hybridizations among the ancestral genomes of bread wheat.</title>
        <authorList>
            <consortium name="International Wheat Genome Sequencing Consortium,"/>
            <person name="Marcussen T."/>
            <person name="Sandve S.R."/>
            <person name="Heier L."/>
            <person name="Spannagl M."/>
            <person name="Pfeifer M."/>
            <person name="Jakobsen K.S."/>
            <person name="Wulff B.B."/>
            <person name="Steuernagel B."/>
            <person name="Mayer K.F."/>
            <person name="Olsen O.A."/>
        </authorList>
    </citation>
    <scope>NUCLEOTIDE SEQUENCE [LARGE SCALE GENOMIC DNA]</scope>
    <source>
        <strain evidence="6">cv. AL8/78</strain>
    </source>
</reference>
<evidence type="ECO:0000313" key="5">
    <source>
        <dbReference type="EnsemblPlants" id="AET7Gv20904900.4"/>
    </source>
</evidence>
<evidence type="ECO:0000256" key="2">
    <source>
        <dbReference type="ARBA" id="ARBA00022449"/>
    </source>
</evidence>
<evidence type="ECO:0000256" key="3">
    <source>
        <dbReference type="ARBA" id="ARBA00023065"/>
    </source>
</evidence>
<dbReference type="EnsemblPlants" id="AET7Gv20904900.4">
    <property type="protein sequence ID" value="AET7Gv20904900.4"/>
    <property type="gene ID" value="AET7Gv20904900"/>
</dbReference>
<keyword evidence="6" id="KW-1185">Reference proteome</keyword>
<dbReference type="InterPro" id="IPR045158">
    <property type="entry name" value="KEA4/5/6-like"/>
</dbReference>
<protein>
    <submittedName>
        <fullName evidence="5">Uncharacterized protein</fullName>
    </submittedName>
</protein>
<reference evidence="5" key="4">
    <citation type="submission" date="2019-03" db="UniProtKB">
        <authorList>
            <consortium name="EnsemblPlants"/>
        </authorList>
    </citation>
    <scope>IDENTIFICATION</scope>
</reference>